<feature type="region of interest" description="Disordered" evidence="1">
    <location>
        <begin position="16"/>
        <end position="37"/>
    </location>
</feature>
<dbReference type="EMBL" id="JASBNA010000036">
    <property type="protein sequence ID" value="KAK7682318.1"/>
    <property type="molecule type" value="Genomic_DNA"/>
</dbReference>
<accession>A0AAW0FMX7</accession>
<evidence type="ECO:0000313" key="4">
    <source>
        <dbReference type="Proteomes" id="UP001385951"/>
    </source>
</evidence>
<keyword evidence="4" id="KW-1185">Reference proteome</keyword>
<evidence type="ECO:0000313" key="3">
    <source>
        <dbReference type="EMBL" id="KAK7682318.1"/>
    </source>
</evidence>
<protein>
    <submittedName>
        <fullName evidence="3">Uncharacterized protein</fullName>
    </submittedName>
</protein>
<evidence type="ECO:0000256" key="2">
    <source>
        <dbReference type="SAM" id="Phobius"/>
    </source>
</evidence>
<keyword evidence="2" id="KW-0472">Membrane</keyword>
<evidence type="ECO:0000256" key="1">
    <source>
        <dbReference type="SAM" id="MobiDB-lite"/>
    </source>
</evidence>
<proteinExistence type="predicted"/>
<keyword evidence="2" id="KW-0812">Transmembrane</keyword>
<sequence length="584" mass="63366">MPLEVPYNTTYLSLSEPRMSSPRYPPHHAEYDPYQGPPTPPLGKEMPLLIEQRDQYPKIHPFSSIILLIWVAFLVALAWLLEKAVASGPRDVSPPWTFTVLPDLLLTVFAQGHSVITAMHLSRIAVSALQYSSSAPNTWRELFWLSDNTWQGPLGIATTAYQTLRLGVRTSITYILFATICIIALITPIVFTRAYPIQSIDVLQNVEIRPSTMSFDKMEHVDGYLQLGAGMGSWGTALSILDVYNTSTFTPPNVVREGNPEDFFFAGDLSDATATLPGLRLQGRCTPVDSSSLDNTNITISFPEFCRKTLPTSELAGANILASGDLRIELHYCNNGSWSSPFSINTTSISNVGYLYYNHSSTGGSAPGNALIQCNSKMSTGTALISGINHTYTSFSEQPLFNTSAATGGEPALEPLFAVFYYLGSKAPGGALAPLISDAEVRGLGFQAETDTASKKFISPSPDDIAAGLWRAVSHITTGTSILSRGSDISYPAIVPRTVSVYVRLTPYAIGAYALLALWLLLLLGVTAWCHRPTFSASLDSYVAGRLISDRVDLVVGEPVGDADANVKLGALFEPVRKDGTRRY</sequence>
<name>A0AAW0FMX7_9APHY</name>
<dbReference type="Proteomes" id="UP001385951">
    <property type="component" value="Unassembled WGS sequence"/>
</dbReference>
<feature type="transmembrane region" description="Helical" evidence="2">
    <location>
        <begin position="62"/>
        <end position="81"/>
    </location>
</feature>
<feature type="transmembrane region" description="Helical" evidence="2">
    <location>
        <begin position="508"/>
        <end position="530"/>
    </location>
</feature>
<organism evidence="3 4">
    <name type="scientific">Cerrena zonata</name>
    <dbReference type="NCBI Taxonomy" id="2478898"/>
    <lineage>
        <taxon>Eukaryota</taxon>
        <taxon>Fungi</taxon>
        <taxon>Dikarya</taxon>
        <taxon>Basidiomycota</taxon>
        <taxon>Agaricomycotina</taxon>
        <taxon>Agaricomycetes</taxon>
        <taxon>Polyporales</taxon>
        <taxon>Cerrenaceae</taxon>
        <taxon>Cerrena</taxon>
    </lineage>
</organism>
<comment type="caution">
    <text evidence="3">The sequence shown here is derived from an EMBL/GenBank/DDBJ whole genome shotgun (WGS) entry which is preliminary data.</text>
</comment>
<keyword evidence="2" id="KW-1133">Transmembrane helix</keyword>
<dbReference type="AlphaFoldDB" id="A0AAW0FMX7"/>
<gene>
    <name evidence="3" type="ORF">QCA50_014522</name>
</gene>
<reference evidence="3 4" key="1">
    <citation type="submission" date="2022-09" db="EMBL/GenBank/DDBJ databases">
        <authorList>
            <person name="Palmer J.M."/>
        </authorList>
    </citation>
    <scope>NUCLEOTIDE SEQUENCE [LARGE SCALE GENOMIC DNA]</scope>
    <source>
        <strain evidence="3 4">DSM 7382</strain>
    </source>
</reference>
<feature type="transmembrane region" description="Helical" evidence="2">
    <location>
        <begin position="172"/>
        <end position="191"/>
    </location>
</feature>